<proteinExistence type="predicted"/>
<dbReference type="InterPro" id="IPR039440">
    <property type="entry name" value="DUF3850"/>
</dbReference>
<gene>
    <name evidence="2" type="ORF">GO755_29745</name>
</gene>
<reference evidence="2 3" key="1">
    <citation type="submission" date="2019-12" db="EMBL/GenBank/DDBJ databases">
        <title>Spirosoma sp. HMF4905 genome sequencing and assembly.</title>
        <authorList>
            <person name="Kang H."/>
            <person name="Cha I."/>
            <person name="Kim H."/>
            <person name="Joh K."/>
        </authorList>
    </citation>
    <scope>NUCLEOTIDE SEQUENCE [LARGE SCALE GENOMIC DNA]</scope>
    <source>
        <strain evidence="2 3">HMF4905</strain>
    </source>
</reference>
<dbReference type="Proteomes" id="UP000436006">
    <property type="component" value="Unassembled WGS sequence"/>
</dbReference>
<evidence type="ECO:0000313" key="2">
    <source>
        <dbReference type="EMBL" id="MVM34251.1"/>
    </source>
</evidence>
<accession>A0A7K1SKB2</accession>
<sequence>MRHELKCLPEFFQDLKAGHKCFEVRRNDRNFQAGEELYLREWSPEGGYTEDTLLLDITYVLPGGQNGIDPEYCVMSLAWSMDMDFSDFLEEGPEHEDGFPITTFCG</sequence>
<organism evidence="2 3">
    <name type="scientific">Spirosoma arboris</name>
    <dbReference type="NCBI Taxonomy" id="2682092"/>
    <lineage>
        <taxon>Bacteria</taxon>
        <taxon>Pseudomonadati</taxon>
        <taxon>Bacteroidota</taxon>
        <taxon>Cytophagia</taxon>
        <taxon>Cytophagales</taxon>
        <taxon>Cytophagaceae</taxon>
        <taxon>Spirosoma</taxon>
    </lineage>
</organism>
<dbReference type="Gene3D" id="2.30.130.30">
    <property type="entry name" value="Hypothetical protein"/>
    <property type="match status" value="1"/>
</dbReference>
<dbReference type="Pfam" id="PF12961">
    <property type="entry name" value="DUF3850"/>
    <property type="match status" value="1"/>
</dbReference>
<evidence type="ECO:0000259" key="1">
    <source>
        <dbReference type="Pfam" id="PF12961"/>
    </source>
</evidence>
<dbReference type="SUPFAM" id="SSF88697">
    <property type="entry name" value="PUA domain-like"/>
    <property type="match status" value="1"/>
</dbReference>
<feature type="domain" description="DUF3850" evidence="1">
    <location>
        <begin position="3"/>
        <end position="76"/>
    </location>
</feature>
<evidence type="ECO:0000313" key="3">
    <source>
        <dbReference type="Proteomes" id="UP000436006"/>
    </source>
</evidence>
<name>A0A7K1SKB2_9BACT</name>
<dbReference type="EMBL" id="WPIN01000015">
    <property type="protein sequence ID" value="MVM34251.1"/>
    <property type="molecule type" value="Genomic_DNA"/>
</dbReference>
<keyword evidence="3" id="KW-1185">Reference proteome</keyword>
<dbReference type="InterPro" id="IPR015947">
    <property type="entry name" value="PUA-like_sf"/>
</dbReference>
<protein>
    <submittedName>
        <fullName evidence="2">DUF3850 domain-containing protein</fullName>
    </submittedName>
</protein>
<comment type="caution">
    <text evidence="2">The sequence shown here is derived from an EMBL/GenBank/DDBJ whole genome shotgun (WGS) entry which is preliminary data.</text>
</comment>
<dbReference type="AlphaFoldDB" id="A0A7K1SKB2"/>